<proteinExistence type="predicted"/>
<dbReference type="Proteomes" id="UP000660110">
    <property type="component" value="Unassembled WGS sequence"/>
</dbReference>
<reference evidence="2" key="2">
    <citation type="submission" date="2020-09" db="EMBL/GenBank/DDBJ databases">
        <authorList>
            <person name="Sun Q."/>
            <person name="Zhou Y."/>
        </authorList>
    </citation>
    <scope>NUCLEOTIDE SEQUENCE</scope>
    <source>
        <strain evidence="2">CGMCC 1.12153</strain>
    </source>
</reference>
<evidence type="ECO:0000313" key="2">
    <source>
        <dbReference type="EMBL" id="GGF21960.1"/>
    </source>
</evidence>
<dbReference type="Pfam" id="PF06612">
    <property type="entry name" value="DUF1146"/>
    <property type="match status" value="1"/>
</dbReference>
<sequence length="77" mass="9040">MDQYFVEEALMSMTSHIIFIIITWKVLQAVNLDAFFRKGRIFEIRVLMILITIAIATSVSNFFLDLIRWSSSISYLF</sequence>
<dbReference type="InterPro" id="IPR009526">
    <property type="entry name" value="DUF1146"/>
</dbReference>
<dbReference type="NCBIfam" id="TIGR02327">
    <property type="entry name" value="int_mem_ywzB"/>
    <property type="match status" value="1"/>
</dbReference>
<keyword evidence="1" id="KW-0472">Membrane</keyword>
<keyword evidence="3" id="KW-1185">Reference proteome</keyword>
<dbReference type="AlphaFoldDB" id="A0A917EXS4"/>
<feature type="transmembrane region" description="Helical" evidence="1">
    <location>
        <begin position="44"/>
        <end position="64"/>
    </location>
</feature>
<evidence type="ECO:0000256" key="1">
    <source>
        <dbReference type="SAM" id="Phobius"/>
    </source>
</evidence>
<protein>
    <recommendedName>
        <fullName evidence="4">DUF1146 domain-containing protein</fullName>
    </recommendedName>
</protein>
<organism evidence="2 3">
    <name type="scientific">Halobacillus andaensis</name>
    <dbReference type="NCBI Taxonomy" id="1176239"/>
    <lineage>
        <taxon>Bacteria</taxon>
        <taxon>Bacillati</taxon>
        <taxon>Bacillota</taxon>
        <taxon>Bacilli</taxon>
        <taxon>Bacillales</taxon>
        <taxon>Bacillaceae</taxon>
        <taxon>Halobacillus</taxon>
    </lineage>
</organism>
<dbReference type="RefSeq" id="WP_229735136.1">
    <property type="nucleotide sequence ID" value="NZ_BMEL01000002.1"/>
</dbReference>
<feature type="transmembrane region" description="Helical" evidence="1">
    <location>
        <begin position="12"/>
        <end position="32"/>
    </location>
</feature>
<dbReference type="EMBL" id="BMEL01000002">
    <property type="protein sequence ID" value="GGF21960.1"/>
    <property type="molecule type" value="Genomic_DNA"/>
</dbReference>
<gene>
    <name evidence="2" type="ORF">GCM10010954_20970</name>
</gene>
<name>A0A917EXS4_HALAA</name>
<keyword evidence="1" id="KW-0812">Transmembrane</keyword>
<evidence type="ECO:0000313" key="3">
    <source>
        <dbReference type="Proteomes" id="UP000660110"/>
    </source>
</evidence>
<accession>A0A917EXS4</accession>
<evidence type="ECO:0008006" key="4">
    <source>
        <dbReference type="Google" id="ProtNLM"/>
    </source>
</evidence>
<reference evidence="2" key="1">
    <citation type="journal article" date="2014" name="Int. J. Syst. Evol. Microbiol.">
        <title>Complete genome sequence of Corynebacterium casei LMG S-19264T (=DSM 44701T), isolated from a smear-ripened cheese.</title>
        <authorList>
            <consortium name="US DOE Joint Genome Institute (JGI-PGF)"/>
            <person name="Walter F."/>
            <person name="Albersmeier A."/>
            <person name="Kalinowski J."/>
            <person name="Ruckert C."/>
        </authorList>
    </citation>
    <scope>NUCLEOTIDE SEQUENCE</scope>
    <source>
        <strain evidence="2">CGMCC 1.12153</strain>
    </source>
</reference>
<keyword evidence="1" id="KW-1133">Transmembrane helix</keyword>
<comment type="caution">
    <text evidence="2">The sequence shown here is derived from an EMBL/GenBank/DDBJ whole genome shotgun (WGS) entry which is preliminary data.</text>
</comment>